<protein>
    <submittedName>
        <fullName evidence="1">Uncharacterized protein</fullName>
    </submittedName>
</protein>
<name>W4FCB1_APHAT</name>
<evidence type="ECO:0000313" key="1">
    <source>
        <dbReference type="EMBL" id="ETV65122.1"/>
    </source>
</evidence>
<dbReference type="EMBL" id="KI913248">
    <property type="protein sequence ID" value="ETV65122.1"/>
    <property type="molecule type" value="Genomic_DNA"/>
</dbReference>
<reference evidence="1" key="1">
    <citation type="submission" date="2013-12" db="EMBL/GenBank/DDBJ databases">
        <title>The Genome Sequence of Aphanomyces astaci APO3.</title>
        <authorList>
            <consortium name="The Broad Institute Genomics Platform"/>
            <person name="Russ C."/>
            <person name="Tyler B."/>
            <person name="van West P."/>
            <person name="Dieguez-Uribeondo J."/>
            <person name="Young S.K."/>
            <person name="Zeng Q."/>
            <person name="Gargeya S."/>
            <person name="Fitzgerald M."/>
            <person name="Abouelleil A."/>
            <person name="Alvarado L."/>
            <person name="Chapman S.B."/>
            <person name="Gainer-Dewar J."/>
            <person name="Goldberg J."/>
            <person name="Griggs A."/>
            <person name="Gujja S."/>
            <person name="Hansen M."/>
            <person name="Howarth C."/>
            <person name="Imamovic A."/>
            <person name="Ireland A."/>
            <person name="Larimer J."/>
            <person name="McCowan C."/>
            <person name="Murphy C."/>
            <person name="Pearson M."/>
            <person name="Poon T.W."/>
            <person name="Priest M."/>
            <person name="Roberts A."/>
            <person name="Saif S."/>
            <person name="Shea T."/>
            <person name="Sykes S."/>
            <person name="Wortman J."/>
            <person name="Nusbaum C."/>
            <person name="Birren B."/>
        </authorList>
    </citation>
    <scope>NUCLEOTIDE SEQUENCE [LARGE SCALE GENOMIC DNA]</scope>
    <source>
        <strain evidence="1">APO3</strain>
    </source>
</reference>
<dbReference type="OrthoDB" id="122710at2759"/>
<organism evidence="1">
    <name type="scientific">Aphanomyces astaci</name>
    <name type="common">Crayfish plague agent</name>
    <dbReference type="NCBI Taxonomy" id="112090"/>
    <lineage>
        <taxon>Eukaryota</taxon>
        <taxon>Sar</taxon>
        <taxon>Stramenopiles</taxon>
        <taxon>Oomycota</taxon>
        <taxon>Saprolegniomycetes</taxon>
        <taxon>Saprolegniales</taxon>
        <taxon>Verrucalvaceae</taxon>
        <taxon>Aphanomyces</taxon>
    </lineage>
</organism>
<dbReference type="AlphaFoldDB" id="W4FCB1"/>
<accession>W4FCB1</accession>
<gene>
    <name evidence="1" type="ORF">H257_18079</name>
</gene>
<sequence>MLNVSALITRLQDQTTSDQVFLGQCLEDYSEVVDNCDDVIDSLFPIFDKVLPDPGEDGVRVLTNFTRREFVVLWEIVKLPLKARRHNGRGSKCKTSPRYLLFMTLALLMHYKSWEKHAMDFGFRAPIYQKLYVRVANNDCIVNYPYALYATDVSVQHSERRLPDMAKRSHTSARSTICMVWRSTHLCPQGLLVDMSKTHHGAVAD</sequence>
<proteinExistence type="predicted"/>
<dbReference type="RefSeq" id="XP_009845391.1">
    <property type="nucleotide sequence ID" value="XM_009847089.1"/>
</dbReference>
<dbReference type="GeneID" id="20820075"/>
<dbReference type="VEuPathDB" id="FungiDB:H257_18079"/>